<comment type="caution">
    <text evidence="9">The sequence shown here is derived from an EMBL/GenBank/DDBJ whole genome shotgun (WGS) entry which is preliminary data.</text>
</comment>
<name>A0A261RJ94_9BORD</name>
<feature type="domain" description="Nudix hydrolase" evidence="8">
    <location>
        <begin position="73"/>
        <end position="206"/>
    </location>
</feature>
<dbReference type="PANTHER" id="PTHR12992">
    <property type="entry name" value="NUDIX HYDROLASE"/>
    <property type="match status" value="1"/>
</dbReference>
<evidence type="ECO:0000256" key="1">
    <source>
        <dbReference type="ARBA" id="ARBA00001936"/>
    </source>
</evidence>
<dbReference type="EMBL" id="NEVK01000003">
    <property type="protein sequence ID" value="OZI24981.1"/>
    <property type="molecule type" value="Genomic_DNA"/>
</dbReference>
<keyword evidence="6" id="KW-0464">Manganese</keyword>
<evidence type="ECO:0000256" key="5">
    <source>
        <dbReference type="ARBA" id="ARBA00022842"/>
    </source>
</evidence>
<dbReference type="InterPro" id="IPR000086">
    <property type="entry name" value="NUDIX_hydrolase_dom"/>
</dbReference>
<proteinExistence type="predicted"/>
<evidence type="ECO:0000313" key="10">
    <source>
        <dbReference type="Proteomes" id="UP000216947"/>
    </source>
</evidence>
<dbReference type="Gene3D" id="3.90.79.10">
    <property type="entry name" value="Nucleoside Triphosphate Pyrophosphohydrolase"/>
    <property type="match status" value="1"/>
</dbReference>
<evidence type="ECO:0000256" key="6">
    <source>
        <dbReference type="ARBA" id="ARBA00023211"/>
    </source>
</evidence>
<dbReference type="GO" id="GO:0010945">
    <property type="term" value="F:coenzyme A diphosphatase activity"/>
    <property type="evidence" value="ECO:0007669"/>
    <property type="project" value="InterPro"/>
</dbReference>
<gene>
    <name evidence="9" type="ORF">CAL19_05760</name>
</gene>
<dbReference type="RefSeq" id="WP_026639362.1">
    <property type="nucleotide sequence ID" value="NZ_NEVI01000009.1"/>
</dbReference>
<dbReference type="CDD" id="cd03426">
    <property type="entry name" value="NUDIX_CoAse_Nudt7"/>
    <property type="match status" value="1"/>
</dbReference>
<dbReference type="InterPro" id="IPR045121">
    <property type="entry name" value="CoAse"/>
</dbReference>
<dbReference type="InterPro" id="IPR015797">
    <property type="entry name" value="NUDIX_hydrolase-like_dom_sf"/>
</dbReference>
<keyword evidence="5" id="KW-0460">Magnesium</keyword>
<evidence type="ECO:0000256" key="4">
    <source>
        <dbReference type="ARBA" id="ARBA00022801"/>
    </source>
</evidence>
<feature type="region of interest" description="Disordered" evidence="7">
    <location>
        <begin position="49"/>
        <end position="68"/>
    </location>
</feature>
<evidence type="ECO:0000256" key="2">
    <source>
        <dbReference type="ARBA" id="ARBA00001946"/>
    </source>
</evidence>
<comment type="cofactor">
    <cofactor evidence="2">
        <name>Mg(2+)</name>
        <dbReference type="ChEBI" id="CHEBI:18420"/>
    </cofactor>
</comment>
<dbReference type="PANTHER" id="PTHR12992:SF11">
    <property type="entry name" value="MITOCHONDRIAL COENZYME A DIPHOSPHATASE NUDT8"/>
    <property type="match status" value="1"/>
</dbReference>
<dbReference type="AlphaFoldDB" id="A0A261RJ94"/>
<evidence type="ECO:0000313" key="9">
    <source>
        <dbReference type="EMBL" id="OZI24981.1"/>
    </source>
</evidence>
<dbReference type="SUPFAM" id="SSF55811">
    <property type="entry name" value="Nudix"/>
    <property type="match status" value="1"/>
</dbReference>
<dbReference type="Pfam" id="PF00293">
    <property type="entry name" value="NUDIX"/>
    <property type="match status" value="1"/>
</dbReference>
<dbReference type="GO" id="GO:0046872">
    <property type="term" value="F:metal ion binding"/>
    <property type="evidence" value="ECO:0007669"/>
    <property type="project" value="UniProtKB-KW"/>
</dbReference>
<dbReference type="PROSITE" id="PS51462">
    <property type="entry name" value="NUDIX"/>
    <property type="match status" value="1"/>
</dbReference>
<keyword evidence="3" id="KW-0479">Metal-binding</keyword>
<sequence>MSDPTTRPRRPPAGPSFDPAAQPWQTADAELAPVPPALLAPDLLRKALSQPGPWPQDALGSTEHRHPGREGAPVLAAVLIPLVMREAGVSVMLTQRTAHLYDHAGQVSFPGGRIETFDASPVAAALREAEEETGLPIDHVEVLGSMQNYLTATGFSITPVLSLVRPGFTLAPDSFEVAEVFEVPLSFLMNPANHRLYRAPLPDGRERQYYAMPWQGHFIWGATAGMLRNLYHLVRQRLASER</sequence>
<dbReference type="Proteomes" id="UP000216947">
    <property type="component" value="Unassembled WGS sequence"/>
</dbReference>
<reference evidence="10" key="1">
    <citation type="submission" date="2017-05" db="EMBL/GenBank/DDBJ databases">
        <title>Complete and WGS of Bordetella genogroups.</title>
        <authorList>
            <person name="Spilker T."/>
            <person name="Lipuma J."/>
        </authorList>
    </citation>
    <scope>NUCLEOTIDE SEQUENCE [LARGE SCALE GENOMIC DNA]</scope>
    <source>
        <strain evidence="10">AU18089</strain>
    </source>
</reference>
<evidence type="ECO:0000256" key="3">
    <source>
        <dbReference type="ARBA" id="ARBA00022723"/>
    </source>
</evidence>
<dbReference type="NCBIfam" id="NF007980">
    <property type="entry name" value="PRK10707.1"/>
    <property type="match status" value="1"/>
</dbReference>
<evidence type="ECO:0000259" key="8">
    <source>
        <dbReference type="PROSITE" id="PS51462"/>
    </source>
</evidence>
<feature type="region of interest" description="Disordered" evidence="7">
    <location>
        <begin position="1"/>
        <end position="32"/>
    </location>
</feature>
<organism evidence="9 10">
    <name type="scientific">Bordetella genomosp. 7</name>
    <dbReference type="NCBI Taxonomy" id="1416805"/>
    <lineage>
        <taxon>Bacteria</taxon>
        <taxon>Pseudomonadati</taxon>
        <taxon>Pseudomonadota</taxon>
        <taxon>Betaproteobacteria</taxon>
        <taxon>Burkholderiales</taxon>
        <taxon>Alcaligenaceae</taxon>
        <taxon>Bordetella</taxon>
    </lineage>
</organism>
<keyword evidence="10" id="KW-1185">Reference proteome</keyword>
<comment type="cofactor">
    <cofactor evidence="1">
        <name>Mn(2+)</name>
        <dbReference type="ChEBI" id="CHEBI:29035"/>
    </cofactor>
</comment>
<keyword evidence="4" id="KW-0378">Hydrolase</keyword>
<protein>
    <submittedName>
        <fullName evidence="9">Coenzyme A pyrophosphatase</fullName>
    </submittedName>
</protein>
<dbReference type="OrthoDB" id="9802805at2"/>
<accession>A0A261RJ94</accession>
<evidence type="ECO:0000256" key="7">
    <source>
        <dbReference type="SAM" id="MobiDB-lite"/>
    </source>
</evidence>